<protein>
    <submittedName>
        <fullName evidence="2">Uncharacterized protein</fullName>
    </submittedName>
</protein>
<dbReference type="EMBL" id="DF238768">
    <property type="protein sequence ID" value="GAC92760.1"/>
    <property type="molecule type" value="Genomic_DNA"/>
</dbReference>
<evidence type="ECO:0000256" key="1">
    <source>
        <dbReference type="SAM" id="MobiDB-lite"/>
    </source>
</evidence>
<reference evidence="3" key="1">
    <citation type="journal article" date="2013" name="Genome Announc.">
        <title>Draft genome sequence of the basidiomycetous yeast-like fungus Pseudozyma hubeiensis SY62, which produces an abundant amount of the biosurfactant mannosylerythritol lipids.</title>
        <authorList>
            <person name="Konishi M."/>
            <person name="Hatada Y."/>
            <person name="Horiuchi J."/>
        </authorList>
    </citation>
    <scope>NUCLEOTIDE SEQUENCE [LARGE SCALE GENOMIC DNA]</scope>
    <source>
        <strain evidence="3">SY62</strain>
    </source>
</reference>
<feature type="region of interest" description="Disordered" evidence="1">
    <location>
        <begin position="1"/>
        <end position="21"/>
    </location>
</feature>
<organism evidence="2 3">
    <name type="scientific">Pseudozyma hubeiensis (strain SY62)</name>
    <name type="common">Yeast</name>
    <dbReference type="NCBI Taxonomy" id="1305764"/>
    <lineage>
        <taxon>Eukaryota</taxon>
        <taxon>Fungi</taxon>
        <taxon>Dikarya</taxon>
        <taxon>Basidiomycota</taxon>
        <taxon>Ustilaginomycotina</taxon>
        <taxon>Ustilaginomycetes</taxon>
        <taxon>Ustilaginales</taxon>
        <taxon>Ustilaginaceae</taxon>
        <taxon>Pseudozyma</taxon>
    </lineage>
</organism>
<feature type="compositionally biased region" description="Polar residues" evidence="1">
    <location>
        <begin position="1"/>
        <end position="10"/>
    </location>
</feature>
<gene>
    <name evidence="2" type="ORF">PHSY_000315</name>
</gene>
<evidence type="ECO:0000313" key="3">
    <source>
        <dbReference type="Proteomes" id="UP000014071"/>
    </source>
</evidence>
<name>R9P3U6_PSEHS</name>
<proteinExistence type="predicted"/>
<evidence type="ECO:0000313" key="2">
    <source>
        <dbReference type="EMBL" id="GAC92760.1"/>
    </source>
</evidence>
<keyword evidence="3" id="KW-1185">Reference proteome</keyword>
<dbReference type="HOGENOM" id="CLU_2427979_0_0_1"/>
<dbReference type="GeneID" id="24105626"/>
<dbReference type="Proteomes" id="UP000014071">
    <property type="component" value="Unassembled WGS sequence"/>
</dbReference>
<dbReference type="AlphaFoldDB" id="R9P3U6"/>
<sequence length="91" mass="10060">MRQRVRSGSLQMHGETQCRHGTSRWVRSMNAEERLDAGTRYPFGSPDGCGFPKRRQSVTTINRTETEDGVKAGAVDVPSLVNSRSCTFSAV</sequence>
<accession>R9P3U6</accession>
<dbReference type="RefSeq" id="XP_012186347.1">
    <property type="nucleotide sequence ID" value="XM_012330957.1"/>
</dbReference>